<evidence type="ECO:0000259" key="1">
    <source>
        <dbReference type="Pfam" id="PF01814"/>
    </source>
</evidence>
<feature type="domain" description="Hemerythrin-like" evidence="1">
    <location>
        <begin position="13"/>
        <end position="153"/>
    </location>
</feature>
<protein>
    <submittedName>
        <fullName evidence="2">Hemerythrin HHE cation binding domain-containing protein</fullName>
    </submittedName>
</protein>
<accession>A0A1T4Y747</accession>
<dbReference type="Gene3D" id="1.20.120.520">
    <property type="entry name" value="nmb1532 protein domain like"/>
    <property type="match status" value="1"/>
</dbReference>
<dbReference type="Proteomes" id="UP000190042">
    <property type="component" value="Unassembled WGS sequence"/>
</dbReference>
<reference evidence="3" key="1">
    <citation type="submission" date="2017-02" db="EMBL/GenBank/DDBJ databases">
        <authorList>
            <person name="Varghese N."/>
            <person name="Submissions S."/>
        </authorList>
    </citation>
    <scope>NUCLEOTIDE SEQUENCE [LARGE SCALE GENOMIC DNA]</scope>
    <source>
        <strain evidence="3">DSM 23966</strain>
    </source>
</reference>
<dbReference type="PANTHER" id="PTHR39966">
    <property type="entry name" value="BLL2471 PROTEIN-RELATED"/>
    <property type="match status" value="1"/>
</dbReference>
<dbReference type="Pfam" id="PF01814">
    <property type="entry name" value="Hemerythrin"/>
    <property type="match status" value="1"/>
</dbReference>
<dbReference type="InterPro" id="IPR012312">
    <property type="entry name" value="Hemerythrin-like"/>
</dbReference>
<dbReference type="PANTHER" id="PTHR39966:SF1">
    <property type="entry name" value="HEMERYTHRIN-LIKE DOMAIN-CONTAINING PROTEIN"/>
    <property type="match status" value="1"/>
</dbReference>
<keyword evidence="3" id="KW-1185">Reference proteome</keyword>
<organism evidence="2 3">
    <name type="scientific">Sporosarcina newyorkensis</name>
    <dbReference type="NCBI Taxonomy" id="759851"/>
    <lineage>
        <taxon>Bacteria</taxon>
        <taxon>Bacillati</taxon>
        <taxon>Bacillota</taxon>
        <taxon>Bacilli</taxon>
        <taxon>Bacillales</taxon>
        <taxon>Caryophanaceae</taxon>
        <taxon>Sporosarcina</taxon>
    </lineage>
</organism>
<name>A0A1T4Y747_9BACL</name>
<sequence>MVNPGFTYSLPVLRVLENEHRFLSHLMNEWHAIVLDFEKGIYSREKGLDALKQLRKLVIEFIDPLKNHTEKEEGYLFPMLSKYVGSEQGPIQAVQEEHEEIDAYIGHFLHHTRGDLSQFTLEMMEDVVKDAGEAFEVIMIHFVKEENVVFPMVESVLRAKEQDELFEQIYTSILPKS</sequence>
<evidence type="ECO:0000313" key="3">
    <source>
        <dbReference type="Proteomes" id="UP000190042"/>
    </source>
</evidence>
<dbReference type="RefSeq" id="WP_078817452.1">
    <property type="nucleotide sequence ID" value="NZ_FUYJ01000003.1"/>
</dbReference>
<dbReference type="GO" id="GO:0005886">
    <property type="term" value="C:plasma membrane"/>
    <property type="evidence" value="ECO:0007669"/>
    <property type="project" value="TreeGrafter"/>
</dbReference>
<gene>
    <name evidence="2" type="ORF">SAMN04244570_1917</name>
</gene>
<dbReference type="AlphaFoldDB" id="A0A1T4Y747"/>
<proteinExistence type="predicted"/>
<evidence type="ECO:0000313" key="2">
    <source>
        <dbReference type="EMBL" id="SKA97654.1"/>
    </source>
</evidence>
<dbReference type="EMBL" id="FUYJ01000003">
    <property type="protein sequence ID" value="SKA97654.1"/>
    <property type="molecule type" value="Genomic_DNA"/>
</dbReference>